<dbReference type="Proteomes" id="UP000460718">
    <property type="component" value="Unassembled WGS sequence"/>
</dbReference>
<evidence type="ECO:0000313" key="9">
    <source>
        <dbReference type="EMBL" id="KAE9213583.1"/>
    </source>
</evidence>
<evidence type="ECO:0000313" key="19">
    <source>
        <dbReference type="Proteomes" id="UP000488956"/>
    </source>
</evidence>
<evidence type="ECO:0000313" key="5">
    <source>
        <dbReference type="EMBL" id="KAE9094335.1"/>
    </source>
</evidence>
<dbReference type="Proteomes" id="UP000441208">
    <property type="component" value="Unassembled WGS sequence"/>
</dbReference>
<keyword evidence="1" id="KW-0732">Signal</keyword>
<dbReference type="EMBL" id="QXGD01001143">
    <property type="protein sequence ID" value="KAE9213583.1"/>
    <property type="molecule type" value="Genomic_DNA"/>
</dbReference>
<evidence type="ECO:0000313" key="4">
    <source>
        <dbReference type="EMBL" id="KAE9093435.1"/>
    </source>
</evidence>
<gene>
    <name evidence="10" type="ORF">PF001_g17029</name>
    <name evidence="9" type="ORF">PF002_g17919</name>
    <name evidence="8" type="ORF">PF004_g17289</name>
    <name evidence="7" type="ORF">PF005_g17481</name>
    <name evidence="6" type="ORF">PF006_g16581</name>
    <name evidence="5" type="ORF">PF007_g17795</name>
    <name evidence="2" type="ORF">PF009_g18656</name>
    <name evidence="4" type="ORF">PF010_g17482</name>
    <name evidence="3" type="ORF">PF011_g17022</name>
</gene>
<evidence type="ECO:0008006" key="20">
    <source>
        <dbReference type="Google" id="ProtNLM"/>
    </source>
</evidence>
<evidence type="ECO:0000313" key="2">
    <source>
        <dbReference type="EMBL" id="KAE8931281.1"/>
    </source>
</evidence>
<name>A0A6A3Y7G2_9STRA</name>
<evidence type="ECO:0000313" key="6">
    <source>
        <dbReference type="EMBL" id="KAE9127047.1"/>
    </source>
</evidence>
<dbReference type="EMBL" id="QXGA01001163">
    <property type="protein sequence ID" value="KAE9127047.1"/>
    <property type="molecule type" value="Genomic_DNA"/>
</dbReference>
<dbReference type="Proteomes" id="UP000488956">
    <property type="component" value="Unassembled WGS sequence"/>
</dbReference>
<dbReference type="Proteomes" id="UP000440732">
    <property type="component" value="Unassembled WGS sequence"/>
</dbReference>
<keyword evidence="12" id="KW-1185">Reference proteome</keyword>
<evidence type="ECO:0000313" key="16">
    <source>
        <dbReference type="Proteomes" id="UP000441208"/>
    </source>
</evidence>
<sequence length="94" mass="10741">MPTVLSFLVGLLSVCYPIKGCVARLPNLFVSLMVALDMVRDRYFYRVFYSMTYVSDGIGLRHARQTSKQIARMRACVHVQAVVWLSYSFGRLLS</sequence>
<feature type="chain" id="PRO_5036166719" description="ABC transmembrane type-1 domain-containing protein" evidence="1">
    <location>
        <begin position="24"/>
        <end position="94"/>
    </location>
</feature>
<dbReference type="EMBL" id="QXGE01001207">
    <property type="protein sequence ID" value="KAE9296087.1"/>
    <property type="molecule type" value="Genomic_DNA"/>
</dbReference>
<dbReference type="EMBL" id="QXFW01001258">
    <property type="protein sequence ID" value="KAE8993736.1"/>
    <property type="molecule type" value="Genomic_DNA"/>
</dbReference>
<evidence type="ECO:0000313" key="14">
    <source>
        <dbReference type="Proteomes" id="UP000440367"/>
    </source>
</evidence>
<feature type="signal peptide" evidence="1">
    <location>
        <begin position="1"/>
        <end position="23"/>
    </location>
</feature>
<dbReference type="Proteomes" id="UP000437068">
    <property type="component" value="Unassembled WGS sequence"/>
</dbReference>
<evidence type="ECO:0000313" key="15">
    <source>
        <dbReference type="Proteomes" id="UP000440732"/>
    </source>
</evidence>
<dbReference type="EMBL" id="QXFX01001267">
    <property type="protein sequence ID" value="KAE9093435.1"/>
    <property type="molecule type" value="Genomic_DNA"/>
</dbReference>
<dbReference type="EMBL" id="QXGC01001285">
    <property type="protein sequence ID" value="KAE9206461.1"/>
    <property type="molecule type" value="Genomic_DNA"/>
</dbReference>
<dbReference type="AlphaFoldDB" id="A0A6A3Y7G2"/>
<dbReference type="EMBL" id="QXGF01001262">
    <property type="protein sequence ID" value="KAE8931281.1"/>
    <property type="molecule type" value="Genomic_DNA"/>
</dbReference>
<dbReference type="Proteomes" id="UP000433483">
    <property type="component" value="Unassembled WGS sequence"/>
</dbReference>
<evidence type="ECO:0000313" key="17">
    <source>
        <dbReference type="Proteomes" id="UP000460718"/>
    </source>
</evidence>
<dbReference type="EMBL" id="QXGB01001209">
    <property type="protein sequence ID" value="KAE9194936.1"/>
    <property type="molecule type" value="Genomic_DNA"/>
</dbReference>
<accession>A0A6A3Y7G2</accession>
<evidence type="ECO:0000313" key="13">
    <source>
        <dbReference type="Proteomes" id="UP000437068"/>
    </source>
</evidence>
<evidence type="ECO:0000313" key="8">
    <source>
        <dbReference type="EMBL" id="KAE9206461.1"/>
    </source>
</evidence>
<dbReference type="Proteomes" id="UP000429523">
    <property type="component" value="Unassembled WGS sequence"/>
</dbReference>
<protein>
    <recommendedName>
        <fullName evidence="20">ABC transmembrane type-1 domain-containing protein</fullName>
    </recommendedName>
</protein>
<evidence type="ECO:0000313" key="12">
    <source>
        <dbReference type="Proteomes" id="UP000433483"/>
    </source>
</evidence>
<dbReference type="Proteomes" id="UP000476176">
    <property type="component" value="Unassembled WGS sequence"/>
</dbReference>
<dbReference type="Proteomes" id="UP000440367">
    <property type="component" value="Unassembled WGS sequence"/>
</dbReference>
<evidence type="ECO:0000313" key="10">
    <source>
        <dbReference type="EMBL" id="KAE9296087.1"/>
    </source>
</evidence>
<evidence type="ECO:0000313" key="11">
    <source>
        <dbReference type="Proteomes" id="UP000429523"/>
    </source>
</evidence>
<comment type="caution">
    <text evidence="9">The sequence shown here is derived from an EMBL/GenBank/DDBJ whole genome shotgun (WGS) entry which is preliminary data.</text>
</comment>
<reference evidence="11 12" key="1">
    <citation type="submission" date="2018-08" db="EMBL/GenBank/DDBJ databases">
        <title>Genomic investigation of the strawberry pathogen Phytophthora fragariae indicates pathogenicity is determined by transcriptional variation in three key races.</title>
        <authorList>
            <person name="Adams T.M."/>
            <person name="Armitage A.D."/>
            <person name="Sobczyk M.K."/>
            <person name="Bates H.J."/>
            <person name="Dunwell J.M."/>
            <person name="Nellist C.F."/>
            <person name="Harrison R.J."/>
        </authorList>
    </citation>
    <scope>NUCLEOTIDE SEQUENCE [LARGE SCALE GENOMIC DNA]</scope>
    <source>
        <strain evidence="10 13">A4</strain>
        <strain evidence="9 14">BC-1</strain>
        <strain evidence="8 18">BC-23</strain>
        <strain evidence="7 12">NOV-27</strain>
        <strain evidence="6 15">NOV-5</strain>
        <strain evidence="5 16">NOV-71</strain>
        <strain evidence="2 11">NOV-9</strain>
        <strain evidence="4 19">ONT-3</strain>
        <strain evidence="3 17">SCRP245</strain>
    </source>
</reference>
<dbReference type="OrthoDB" id="10272270at2759"/>
<dbReference type="EMBL" id="QXFZ01001229">
    <property type="protein sequence ID" value="KAE9094335.1"/>
    <property type="molecule type" value="Genomic_DNA"/>
</dbReference>
<evidence type="ECO:0000256" key="1">
    <source>
        <dbReference type="SAM" id="SignalP"/>
    </source>
</evidence>
<evidence type="ECO:0000313" key="7">
    <source>
        <dbReference type="EMBL" id="KAE9194936.1"/>
    </source>
</evidence>
<evidence type="ECO:0000313" key="3">
    <source>
        <dbReference type="EMBL" id="KAE8993736.1"/>
    </source>
</evidence>
<evidence type="ECO:0000313" key="18">
    <source>
        <dbReference type="Proteomes" id="UP000476176"/>
    </source>
</evidence>
<organism evidence="9 14">
    <name type="scientific">Phytophthora fragariae</name>
    <dbReference type="NCBI Taxonomy" id="53985"/>
    <lineage>
        <taxon>Eukaryota</taxon>
        <taxon>Sar</taxon>
        <taxon>Stramenopiles</taxon>
        <taxon>Oomycota</taxon>
        <taxon>Peronosporomycetes</taxon>
        <taxon>Peronosporales</taxon>
        <taxon>Peronosporaceae</taxon>
        <taxon>Phytophthora</taxon>
    </lineage>
</organism>
<proteinExistence type="predicted"/>